<keyword evidence="2" id="KW-1185">Reference proteome</keyword>
<comment type="caution">
    <text evidence="1">The sequence shown here is derived from an EMBL/GenBank/DDBJ whole genome shotgun (WGS) entry which is preliminary data.</text>
</comment>
<evidence type="ECO:0000313" key="2">
    <source>
        <dbReference type="Proteomes" id="UP001204445"/>
    </source>
</evidence>
<dbReference type="Proteomes" id="UP001204445">
    <property type="component" value="Unassembled WGS sequence"/>
</dbReference>
<evidence type="ECO:0000313" key="1">
    <source>
        <dbReference type="EMBL" id="MCS3903627.1"/>
    </source>
</evidence>
<proteinExistence type="predicted"/>
<dbReference type="AlphaFoldDB" id="A0AAE3L5N5"/>
<gene>
    <name evidence="1" type="ORF">J2T55_001656</name>
</gene>
<protein>
    <submittedName>
        <fullName evidence="1">Uncharacterized protein</fullName>
    </submittedName>
</protein>
<name>A0AAE3L5N5_9GAMM</name>
<organism evidence="1 2">
    <name type="scientific">Methylohalomonas lacus</name>
    <dbReference type="NCBI Taxonomy" id="398773"/>
    <lineage>
        <taxon>Bacteria</taxon>
        <taxon>Pseudomonadati</taxon>
        <taxon>Pseudomonadota</taxon>
        <taxon>Gammaproteobacteria</taxon>
        <taxon>Methylohalomonadales</taxon>
        <taxon>Methylohalomonadaceae</taxon>
        <taxon>Methylohalomonas</taxon>
    </lineage>
</organism>
<dbReference type="EMBL" id="JANUCT010000010">
    <property type="protein sequence ID" value="MCS3903627.1"/>
    <property type="molecule type" value="Genomic_DNA"/>
</dbReference>
<accession>A0AAE3L5N5</accession>
<reference evidence="1" key="1">
    <citation type="submission" date="2022-08" db="EMBL/GenBank/DDBJ databases">
        <title>Genomic Encyclopedia of Type Strains, Phase III (KMG-III): the genomes of soil and plant-associated and newly described type strains.</title>
        <authorList>
            <person name="Whitman W."/>
        </authorList>
    </citation>
    <scope>NUCLEOTIDE SEQUENCE</scope>
    <source>
        <strain evidence="1">HMT 1</strain>
    </source>
</reference>
<sequence>MYCRPRSGNSFTRRTTIEPGGMIAIHRHDKRPDLVYILVVKLSNMVTTIPTSFCLSGKPGSTPELALTSKDVLDYIERVYDSVEWR</sequence>